<keyword evidence="2" id="KW-0560">Oxidoreductase</keyword>
<keyword evidence="2" id="KW-0521">NADP</keyword>
<dbReference type="UniPathway" id="UPA00124"/>
<evidence type="ECO:0000313" key="5">
    <source>
        <dbReference type="Proteomes" id="UP000237966"/>
    </source>
</evidence>
<dbReference type="RefSeq" id="WP_043275522.1">
    <property type="nucleotide sequence ID" value="NZ_CP037977.1"/>
</dbReference>
<comment type="caution">
    <text evidence="4">The sequence shown here is derived from an EMBL/GenBank/DDBJ whole genome shotgun (WGS) entry which is preliminary data.</text>
</comment>
<dbReference type="Gene3D" id="3.90.25.10">
    <property type="entry name" value="UDP-galactose 4-epimerase, domain 1"/>
    <property type="match status" value="1"/>
</dbReference>
<dbReference type="CDD" id="cd05254">
    <property type="entry name" value="dTDP_HR_like_SDR_e"/>
    <property type="match status" value="1"/>
</dbReference>
<dbReference type="GO" id="GO:0005829">
    <property type="term" value="C:cytosol"/>
    <property type="evidence" value="ECO:0007669"/>
    <property type="project" value="TreeGrafter"/>
</dbReference>
<dbReference type="Pfam" id="PF04321">
    <property type="entry name" value="RmlD_sub_bind"/>
    <property type="match status" value="1"/>
</dbReference>
<dbReference type="Gene3D" id="3.40.50.720">
    <property type="entry name" value="NAD(P)-binding Rossmann-like Domain"/>
    <property type="match status" value="1"/>
</dbReference>
<dbReference type="InterPro" id="IPR036291">
    <property type="entry name" value="NAD(P)-bd_dom_sf"/>
</dbReference>
<proteinExistence type="inferred from homology"/>
<dbReference type="GO" id="GO:0019305">
    <property type="term" value="P:dTDP-rhamnose biosynthetic process"/>
    <property type="evidence" value="ECO:0007669"/>
    <property type="project" value="UniProtKB-UniPathway"/>
</dbReference>
<dbReference type="EC" id="1.1.1.133" evidence="2"/>
<dbReference type="EMBL" id="PSWU01000001">
    <property type="protein sequence ID" value="PPI17111.1"/>
    <property type="molecule type" value="Genomic_DNA"/>
</dbReference>
<feature type="domain" description="RmlD-like substrate binding" evidence="3">
    <location>
        <begin position="1"/>
        <end position="273"/>
    </location>
</feature>
<dbReference type="InterPro" id="IPR005913">
    <property type="entry name" value="dTDP_dehydrorham_reduct"/>
</dbReference>
<comment type="pathway">
    <text evidence="2">Carbohydrate biosynthesis; dTDP-L-rhamnose biosynthesis.</text>
</comment>
<reference evidence="4 5" key="1">
    <citation type="submission" date="2018-02" db="EMBL/GenBank/DDBJ databases">
        <title>Bacteriophage NCPPB3778 and a type I-E CRISPR drive the evolution of the US Biological Select Agent, Rathayibacter toxicus.</title>
        <authorList>
            <person name="Davis E.W.II."/>
            <person name="Tabima J.F."/>
            <person name="Weisberg A.J."/>
            <person name="Lopes L.D."/>
            <person name="Wiseman M.S."/>
            <person name="Wiseman M.S."/>
            <person name="Pupko T."/>
            <person name="Belcher M.S."/>
            <person name="Sechler A.J."/>
            <person name="Tancos M.A."/>
            <person name="Schroeder B.K."/>
            <person name="Murray T.D."/>
            <person name="Luster D.G."/>
            <person name="Schneider W.L."/>
            <person name="Rogers E."/>
            <person name="Andreote F.D."/>
            <person name="Grunwald N.J."/>
            <person name="Putnam M.L."/>
            <person name="Chang J.H."/>
        </authorList>
    </citation>
    <scope>NUCLEOTIDE SEQUENCE [LARGE SCALE GENOMIC DNA]</scope>
    <source>
        <strain evidence="4 5">FH99</strain>
    </source>
</reference>
<dbReference type="PANTHER" id="PTHR10491">
    <property type="entry name" value="DTDP-4-DEHYDRORHAMNOSE REDUCTASE"/>
    <property type="match status" value="1"/>
</dbReference>
<gene>
    <name evidence="4" type="primary">rfbD</name>
    <name evidence="4" type="ORF">C5C51_00315</name>
</gene>
<accession>A0A2S5Y9X2</accession>
<dbReference type="InterPro" id="IPR029903">
    <property type="entry name" value="RmlD-like-bd"/>
</dbReference>
<sequence>MRWTILGGHGMLGDDLSSVLQQRGHIVRSLSSSDCDVRSPAQLAVRLAGSDVIVNAAAWTAVDLAESRESEAFAVNSLGPYNVARAAMEAGARLVHISTDYVFSGDATVPYEIDSPLNPQSAYGRTKAAGEWAVQSIDGSALIVRTAWLYGAAGDNFIEKMLRSADSGQLRVVTDQVGQPTWTRDLADYIVGLIELKRSGGIYHGTNSGSVSRFDFVHRLMEMLHLTHVNIDPCRSADFVLPAERPGYSVLQHRNGIETMPPWEDALGRYLDER</sequence>
<dbReference type="AlphaFoldDB" id="A0A2S5Y9X2"/>
<dbReference type="PANTHER" id="PTHR10491:SF4">
    <property type="entry name" value="METHIONINE ADENOSYLTRANSFERASE 2 SUBUNIT BETA"/>
    <property type="match status" value="1"/>
</dbReference>
<protein>
    <recommendedName>
        <fullName evidence="2">dTDP-4-dehydrorhamnose reductase</fullName>
        <ecNumber evidence="2">1.1.1.133</ecNumber>
    </recommendedName>
</protein>
<evidence type="ECO:0000259" key="3">
    <source>
        <dbReference type="Pfam" id="PF04321"/>
    </source>
</evidence>
<organism evidence="4 5">
    <name type="scientific">Rathayibacter toxicus</name>
    <dbReference type="NCBI Taxonomy" id="145458"/>
    <lineage>
        <taxon>Bacteria</taxon>
        <taxon>Bacillati</taxon>
        <taxon>Actinomycetota</taxon>
        <taxon>Actinomycetes</taxon>
        <taxon>Micrococcales</taxon>
        <taxon>Microbacteriaceae</taxon>
        <taxon>Rathayibacter</taxon>
    </lineage>
</organism>
<dbReference type="GO" id="GO:0008831">
    <property type="term" value="F:dTDP-4-dehydrorhamnose reductase activity"/>
    <property type="evidence" value="ECO:0007669"/>
    <property type="project" value="UniProtKB-EC"/>
</dbReference>
<dbReference type="SUPFAM" id="SSF51735">
    <property type="entry name" value="NAD(P)-binding Rossmann-fold domains"/>
    <property type="match status" value="1"/>
</dbReference>
<evidence type="ECO:0000256" key="2">
    <source>
        <dbReference type="RuleBase" id="RU364082"/>
    </source>
</evidence>
<evidence type="ECO:0000256" key="1">
    <source>
        <dbReference type="ARBA" id="ARBA00010944"/>
    </source>
</evidence>
<name>A0A2S5Y9X2_9MICO</name>
<comment type="function">
    <text evidence="2">Catalyzes the reduction of dTDP-6-deoxy-L-lyxo-4-hexulose to yield dTDP-L-rhamnose.</text>
</comment>
<dbReference type="NCBIfam" id="TIGR01214">
    <property type="entry name" value="rmlD"/>
    <property type="match status" value="1"/>
</dbReference>
<comment type="similarity">
    <text evidence="1 2">Belongs to the dTDP-4-dehydrorhamnose reductase family.</text>
</comment>
<dbReference type="OrthoDB" id="9803892at2"/>
<evidence type="ECO:0000313" key="4">
    <source>
        <dbReference type="EMBL" id="PPI17111.1"/>
    </source>
</evidence>
<dbReference type="Proteomes" id="UP000237966">
    <property type="component" value="Unassembled WGS sequence"/>
</dbReference>